<dbReference type="Proteomes" id="UP000325440">
    <property type="component" value="Unassembled WGS sequence"/>
</dbReference>
<evidence type="ECO:0000259" key="5">
    <source>
        <dbReference type="Pfam" id="PF00501"/>
    </source>
</evidence>
<comment type="similarity">
    <text evidence="2">Belongs to the ATP-dependent AMP-binding enzyme family.</text>
</comment>
<dbReference type="InterPro" id="IPR042099">
    <property type="entry name" value="ANL_N_sf"/>
</dbReference>
<dbReference type="OrthoDB" id="10253869at2759"/>
<evidence type="ECO:0000256" key="1">
    <source>
        <dbReference type="ARBA" id="ARBA00004275"/>
    </source>
</evidence>
<dbReference type="Pfam" id="PF13193">
    <property type="entry name" value="AMP-binding_C"/>
    <property type="match status" value="1"/>
</dbReference>
<reference evidence="7 8" key="1">
    <citation type="submission" date="2019-08" db="EMBL/GenBank/DDBJ databases">
        <authorList>
            <person name="Alioto T."/>
            <person name="Alioto T."/>
            <person name="Gomez Garrido J."/>
        </authorList>
    </citation>
    <scope>NUCLEOTIDE SEQUENCE [LARGE SCALE GENOMIC DNA]</scope>
</reference>
<dbReference type="InterPro" id="IPR025110">
    <property type="entry name" value="AMP-bd_C"/>
</dbReference>
<keyword evidence="3 7" id="KW-0436">Ligase</keyword>
<evidence type="ECO:0000259" key="6">
    <source>
        <dbReference type="Pfam" id="PF13193"/>
    </source>
</evidence>
<evidence type="ECO:0000313" key="7">
    <source>
        <dbReference type="EMBL" id="VVC39224.1"/>
    </source>
</evidence>
<evidence type="ECO:0000256" key="2">
    <source>
        <dbReference type="ARBA" id="ARBA00006432"/>
    </source>
</evidence>
<feature type="domain" description="AMP-dependent synthetase/ligase" evidence="5">
    <location>
        <begin position="39"/>
        <end position="393"/>
    </location>
</feature>
<dbReference type="GO" id="GO:0005777">
    <property type="term" value="C:peroxisome"/>
    <property type="evidence" value="ECO:0007669"/>
    <property type="project" value="UniProtKB-SubCell"/>
</dbReference>
<dbReference type="Pfam" id="PF00501">
    <property type="entry name" value="AMP-binding"/>
    <property type="match status" value="1"/>
</dbReference>
<keyword evidence="4" id="KW-0576">Peroxisome</keyword>
<dbReference type="PANTHER" id="PTHR24096:SF149">
    <property type="entry name" value="AMP-BINDING DOMAIN-CONTAINING PROTEIN-RELATED"/>
    <property type="match status" value="1"/>
</dbReference>
<dbReference type="GO" id="GO:0016405">
    <property type="term" value="F:CoA-ligase activity"/>
    <property type="evidence" value="ECO:0007669"/>
    <property type="project" value="TreeGrafter"/>
</dbReference>
<dbReference type="InterPro" id="IPR020845">
    <property type="entry name" value="AMP-binding_CS"/>
</dbReference>
<comment type="subcellular location">
    <subcellularLocation>
        <location evidence="1">Peroxisome</location>
    </subcellularLocation>
</comment>
<dbReference type="SUPFAM" id="SSF56801">
    <property type="entry name" value="Acetyl-CoA synthetase-like"/>
    <property type="match status" value="1"/>
</dbReference>
<proteinExistence type="inferred from homology"/>
<gene>
    <name evidence="7" type="ORF">CINCED_3A002754</name>
</gene>
<dbReference type="Gene3D" id="3.30.300.30">
    <property type="match status" value="1"/>
</dbReference>
<dbReference type="PANTHER" id="PTHR24096">
    <property type="entry name" value="LONG-CHAIN-FATTY-ACID--COA LIGASE"/>
    <property type="match status" value="1"/>
</dbReference>
<accession>A0A5E4N3H8</accession>
<name>A0A5E4N3H8_9HEMI</name>
<protein>
    <submittedName>
        <fullName evidence="7">AMP-binding, conserved site,AMP-dependent synthetase/ligase,AMP-binding enzyme, C-terminal domain</fullName>
    </submittedName>
</protein>
<dbReference type="InterPro" id="IPR000873">
    <property type="entry name" value="AMP-dep_synth/lig_dom"/>
</dbReference>
<dbReference type="EMBL" id="CABPRJ010001894">
    <property type="protein sequence ID" value="VVC39224.1"/>
    <property type="molecule type" value="Genomic_DNA"/>
</dbReference>
<feature type="domain" description="AMP-binding enzyme C-terminal" evidence="6">
    <location>
        <begin position="446"/>
        <end position="520"/>
    </location>
</feature>
<evidence type="ECO:0000256" key="4">
    <source>
        <dbReference type="ARBA" id="ARBA00023140"/>
    </source>
</evidence>
<dbReference type="InterPro" id="IPR045851">
    <property type="entry name" value="AMP-bd_C_sf"/>
</dbReference>
<keyword evidence="8" id="KW-1185">Reference proteome</keyword>
<evidence type="ECO:0000256" key="3">
    <source>
        <dbReference type="ARBA" id="ARBA00022598"/>
    </source>
</evidence>
<dbReference type="Gene3D" id="3.40.50.12780">
    <property type="entry name" value="N-terminal domain of ligase-like"/>
    <property type="match status" value="1"/>
</dbReference>
<evidence type="ECO:0000313" key="8">
    <source>
        <dbReference type="Proteomes" id="UP000325440"/>
    </source>
</evidence>
<sequence length="533" mass="59190">MKFDIHISGPKLSIHHKTISEIFMAQLNNSSDTFGIDCSTGIEYSYPKLKNDVLSVATTLQKENVGYGDIVMTIDYGSYEGQVVLLAGILVGATVTALDYNLRKKHLLKLINESKPEVMFCSDYSTKTIADILYDIVHKPAFKISKSVYDGFTTYSSIIASSTNLFVQPSKSVNKNRPCALIYSSGTTGVPKGIYLSEDAIKYALTSFKTLLLEEPVENRFMITSPIFWYTGFLLLMLSIHFGKPRLFFSSRPSAEQILCSIEKFKPTFTMTGVSAINEMMCCQMANGHKYNIESLTSLMIGGSPMRPELQETITENLLHGRIPIKQGYGITEQGVVAVWPMQSDINTVKTGSVGRPAAGIRIKIVSLETGECVGPNVKGEIYVKSVSNMIGYAYDMKKNVLSYDEHGWFKTGDVGYYTNDCCLFIVGRIKELMIYKGLRIAPTDVETVLLNHPDVLDAGVSSKDCLYGDLLVGLVKVKPGQHIEPVRLVSYVNERVEDHEKLRGGVLFVNEIPRTLAGKLKRDELKMLIEST</sequence>
<dbReference type="PROSITE" id="PS00455">
    <property type="entry name" value="AMP_BINDING"/>
    <property type="match status" value="1"/>
</dbReference>
<dbReference type="AlphaFoldDB" id="A0A5E4N3H8"/>
<organism evidence="7 8">
    <name type="scientific">Cinara cedri</name>
    <dbReference type="NCBI Taxonomy" id="506608"/>
    <lineage>
        <taxon>Eukaryota</taxon>
        <taxon>Metazoa</taxon>
        <taxon>Ecdysozoa</taxon>
        <taxon>Arthropoda</taxon>
        <taxon>Hexapoda</taxon>
        <taxon>Insecta</taxon>
        <taxon>Pterygota</taxon>
        <taxon>Neoptera</taxon>
        <taxon>Paraneoptera</taxon>
        <taxon>Hemiptera</taxon>
        <taxon>Sternorrhyncha</taxon>
        <taxon>Aphidomorpha</taxon>
        <taxon>Aphidoidea</taxon>
        <taxon>Aphididae</taxon>
        <taxon>Lachninae</taxon>
        <taxon>Cinara</taxon>
    </lineage>
</organism>